<gene>
    <name evidence="1" type="ORF">QFC19_000666</name>
</gene>
<protein>
    <submittedName>
        <fullName evidence="1">Uncharacterized protein</fullName>
    </submittedName>
</protein>
<proteinExistence type="predicted"/>
<comment type="caution">
    <text evidence="1">The sequence shown here is derived from an EMBL/GenBank/DDBJ whole genome shotgun (WGS) entry which is preliminary data.</text>
</comment>
<evidence type="ECO:0000313" key="1">
    <source>
        <dbReference type="EMBL" id="KAJ9112646.1"/>
    </source>
</evidence>
<evidence type="ECO:0000313" key="2">
    <source>
        <dbReference type="Proteomes" id="UP001241377"/>
    </source>
</evidence>
<keyword evidence="2" id="KW-1185">Reference proteome</keyword>
<sequence>MTSEGQTLEPSTLGDVVSILPSAQSTTHDDGAGSMVQGTHDSTRGQNTIPWSACPSGCDSTVPYAEGLEALSGVDYSFELVYRRKTESVGGFQFDIQLRCSRDPTSKCTLGLSVEVCSQEDLGFWNGYAKAYSMQIPANEEELKKQEKALEFLCIELRSPWNKVIFGQGPLDLANKKGELLRRCTKFLFDKLRDGEITIENGRPSWLSDDDLEDKGPMYRLVMEKVLEDRV</sequence>
<dbReference type="EMBL" id="JASBWR010000004">
    <property type="protein sequence ID" value="KAJ9112646.1"/>
    <property type="molecule type" value="Genomic_DNA"/>
</dbReference>
<name>A0ACC2WP98_9TREE</name>
<reference evidence="1" key="1">
    <citation type="submission" date="2023-04" db="EMBL/GenBank/DDBJ databases">
        <title>Draft Genome sequencing of Naganishia species isolated from polar environments using Oxford Nanopore Technology.</title>
        <authorList>
            <person name="Leo P."/>
            <person name="Venkateswaran K."/>
        </authorList>
    </citation>
    <scope>NUCLEOTIDE SEQUENCE</scope>
    <source>
        <strain evidence="1">MNA-CCFEE 5261</strain>
    </source>
</reference>
<organism evidence="1 2">
    <name type="scientific">Naganishia cerealis</name>
    <dbReference type="NCBI Taxonomy" id="610337"/>
    <lineage>
        <taxon>Eukaryota</taxon>
        <taxon>Fungi</taxon>
        <taxon>Dikarya</taxon>
        <taxon>Basidiomycota</taxon>
        <taxon>Agaricomycotina</taxon>
        <taxon>Tremellomycetes</taxon>
        <taxon>Filobasidiales</taxon>
        <taxon>Filobasidiaceae</taxon>
        <taxon>Naganishia</taxon>
    </lineage>
</organism>
<accession>A0ACC2WP98</accession>
<dbReference type="Proteomes" id="UP001241377">
    <property type="component" value="Unassembled WGS sequence"/>
</dbReference>